<protein>
    <submittedName>
        <fullName evidence="1">Uncharacterized protein</fullName>
    </submittedName>
</protein>
<dbReference type="Proteomes" id="UP000550707">
    <property type="component" value="Unassembled WGS sequence"/>
</dbReference>
<sequence length="157" mass="17247">MQMATGYCTGQVRKLTCSVSGWATSWDGKPGKAPMDSKESKETGCLAGAQRMSFACFLILSKAGQQGQCRCLLLHPQKVCASQVFLGKFSFCLSFLILFKKPTGYSSQYLIMFFPALLGNRALKFPSHISPSGPCLCFIETLPRNELMDRLSLARGK</sequence>
<keyword evidence="2" id="KW-1185">Reference proteome</keyword>
<accession>A0A7J8JX65</accession>
<comment type="caution">
    <text evidence="1">The sequence shown here is derived from an EMBL/GenBank/DDBJ whole genome shotgun (WGS) entry which is preliminary data.</text>
</comment>
<reference evidence="1 2" key="1">
    <citation type="journal article" date="2020" name="Nature">
        <title>Six reference-quality genomes reveal evolution of bat adaptations.</title>
        <authorList>
            <person name="Jebb D."/>
            <person name="Huang Z."/>
            <person name="Pippel M."/>
            <person name="Hughes G.M."/>
            <person name="Lavrichenko K."/>
            <person name="Devanna P."/>
            <person name="Winkler S."/>
            <person name="Jermiin L.S."/>
            <person name="Skirmuntt E.C."/>
            <person name="Katzourakis A."/>
            <person name="Burkitt-Gray L."/>
            <person name="Ray D.A."/>
            <person name="Sullivan K.A.M."/>
            <person name="Roscito J.G."/>
            <person name="Kirilenko B.M."/>
            <person name="Davalos L.M."/>
            <person name="Corthals A.P."/>
            <person name="Power M.L."/>
            <person name="Jones G."/>
            <person name="Ransome R.D."/>
            <person name="Dechmann D.K.N."/>
            <person name="Locatelli A.G."/>
            <person name="Puechmaille S.J."/>
            <person name="Fedrigo O."/>
            <person name="Jarvis E.D."/>
            <person name="Hiller M."/>
            <person name="Vernes S.C."/>
            <person name="Myers E.W."/>
            <person name="Teeling E.C."/>
        </authorList>
    </citation>
    <scope>NUCLEOTIDE SEQUENCE [LARGE SCALE GENOMIC DNA]</scope>
    <source>
        <strain evidence="1">MMolMol1</strain>
        <tissue evidence="1">Muscle</tissue>
    </source>
</reference>
<evidence type="ECO:0000313" key="2">
    <source>
        <dbReference type="Proteomes" id="UP000550707"/>
    </source>
</evidence>
<evidence type="ECO:0000313" key="1">
    <source>
        <dbReference type="EMBL" id="KAF6501101.1"/>
    </source>
</evidence>
<proteinExistence type="predicted"/>
<dbReference type="EMBL" id="JACASF010000001">
    <property type="protein sequence ID" value="KAF6501101.1"/>
    <property type="molecule type" value="Genomic_DNA"/>
</dbReference>
<name>A0A7J8JX65_MOLMO</name>
<organism evidence="1 2">
    <name type="scientific">Molossus molossus</name>
    <name type="common">Pallas' mastiff bat</name>
    <name type="synonym">Vespertilio molossus</name>
    <dbReference type="NCBI Taxonomy" id="27622"/>
    <lineage>
        <taxon>Eukaryota</taxon>
        <taxon>Metazoa</taxon>
        <taxon>Chordata</taxon>
        <taxon>Craniata</taxon>
        <taxon>Vertebrata</taxon>
        <taxon>Euteleostomi</taxon>
        <taxon>Mammalia</taxon>
        <taxon>Eutheria</taxon>
        <taxon>Laurasiatheria</taxon>
        <taxon>Chiroptera</taxon>
        <taxon>Yangochiroptera</taxon>
        <taxon>Molossidae</taxon>
        <taxon>Molossus</taxon>
    </lineage>
</organism>
<gene>
    <name evidence="1" type="ORF">HJG59_008082</name>
</gene>
<dbReference type="AlphaFoldDB" id="A0A7J8JX65"/>
<dbReference type="InParanoid" id="A0A7J8JX65"/>